<protein>
    <recommendedName>
        <fullName evidence="2">DUF4745 domain-containing protein</fullName>
    </recommendedName>
</protein>
<evidence type="ECO:0000313" key="3">
    <source>
        <dbReference type="EMBL" id="KYN26935.1"/>
    </source>
</evidence>
<feature type="compositionally biased region" description="Basic and acidic residues" evidence="1">
    <location>
        <begin position="377"/>
        <end position="401"/>
    </location>
</feature>
<dbReference type="AlphaFoldDB" id="A0A195EF80"/>
<dbReference type="Pfam" id="PF15923">
    <property type="entry name" value="DUF4745"/>
    <property type="match status" value="1"/>
</dbReference>
<feature type="compositionally biased region" description="Polar residues" evidence="1">
    <location>
        <begin position="435"/>
        <end position="455"/>
    </location>
</feature>
<reference evidence="3 4" key="1">
    <citation type="submission" date="2015-09" db="EMBL/GenBank/DDBJ databases">
        <title>Trachymyrmex cornetzi WGS genome.</title>
        <authorList>
            <person name="Nygaard S."/>
            <person name="Hu H."/>
            <person name="Boomsma J."/>
            <person name="Zhang G."/>
        </authorList>
    </citation>
    <scope>NUCLEOTIDE SEQUENCE [LARGE SCALE GENOMIC DNA]</scope>
    <source>
        <strain evidence="3">Tcor2-1</strain>
        <tissue evidence="3">Whole body</tissue>
    </source>
</reference>
<organism evidence="3 4">
    <name type="scientific">Trachymyrmex cornetzi</name>
    <dbReference type="NCBI Taxonomy" id="471704"/>
    <lineage>
        <taxon>Eukaryota</taxon>
        <taxon>Metazoa</taxon>
        <taxon>Ecdysozoa</taxon>
        <taxon>Arthropoda</taxon>
        <taxon>Hexapoda</taxon>
        <taxon>Insecta</taxon>
        <taxon>Pterygota</taxon>
        <taxon>Neoptera</taxon>
        <taxon>Endopterygota</taxon>
        <taxon>Hymenoptera</taxon>
        <taxon>Apocrita</taxon>
        <taxon>Aculeata</taxon>
        <taxon>Formicoidea</taxon>
        <taxon>Formicidae</taxon>
        <taxon>Myrmicinae</taxon>
        <taxon>Trachymyrmex</taxon>
    </lineage>
</organism>
<dbReference type="EMBL" id="KQ978957">
    <property type="protein sequence ID" value="KYN26935.1"/>
    <property type="molecule type" value="Genomic_DNA"/>
</dbReference>
<accession>A0A195EF80</accession>
<feature type="region of interest" description="Disordered" evidence="1">
    <location>
        <begin position="371"/>
        <end position="467"/>
    </location>
</feature>
<dbReference type="STRING" id="471704.A0A195EF80"/>
<dbReference type="Proteomes" id="UP000078492">
    <property type="component" value="Unassembled WGS sequence"/>
</dbReference>
<evidence type="ECO:0000259" key="2">
    <source>
        <dbReference type="Pfam" id="PF15923"/>
    </source>
</evidence>
<feature type="domain" description="DUF4745" evidence="2">
    <location>
        <begin position="20"/>
        <end position="130"/>
    </location>
</feature>
<evidence type="ECO:0000256" key="1">
    <source>
        <dbReference type="SAM" id="MobiDB-lite"/>
    </source>
</evidence>
<evidence type="ECO:0000313" key="4">
    <source>
        <dbReference type="Proteomes" id="UP000078492"/>
    </source>
</evidence>
<gene>
    <name evidence="3" type="ORF">ALC57_03276</name>
</gene>
<keyword evidence="4" id="KW-1185">Reference proteome</keyword>
<dbReference type="InterPro" id="IPR031813">
    <property type="entry name" value="DUF4745"/>
</dbReference>
<name>A0A195EF80_9HYME</name>
<proteinExistence type="predicted"/>
<sequence length="494" mass="54407">MAEGTEPKSIDGQISRGQLEINECLGNWLMYLQTLNGLCTAGTKLAQSLQALLSVHDTVAQCRLTGQCLAGWEELARATHIASSTVKNHVITALRDHESRDNDGDKHDILRENLLTFVNLQYQFCVACCECLGGMAECSCSQSGSGDCDIAALQQCFERLYSSPVPPISSSSTQQSTQNCRRSPLPYSLFPLQRSFFIVLSALCLVSCVKVQRRWSETAAAEMSGESVESTMRRWSMPWDCKHVIEWPRQDARSRLRVPQQDHSRSTTPDSVWKTSMASQDGLQEAIQLLSCKPDQKDIFDELNINCSYLVFRVLESYDSKVVRCAGVRSSNQLSAYTSQHIPGVTLTTCNFDSNFDSAIWSGSRRIGSPRCWPQDSSDHSDQSGHRDSDHSVHSEHRDSEQSGASGSHGDSKDSIHSHCDHRETEAGTADTLPSRKSSSSTDSCVSAHSRSGSESAGGGDCTRSQLYSMWSGGDLSFIKLPESNEVQDEHPPT</sequence>
<feature type="compositionally biased region" description="Basic and acidic residues" evidence="1">
    <location>
        <begin position="410"/>
        <end position="426"/>
    </location>
</feature>